<organism evidence="6 7">
    <name type="scientific">Bariatricus massiliensis</name>
    <dbReference type="NCBI Taxonomy" id="1745713"/>
    <lineage>
        <taxon>Bacteria</taxon>
        <taxon>Bacillati</taxon>
        <taxon>Bacillota</taxon>
        <taxon>Clostridia</taxon>
        <taxon>Lachnospirales</taxon>
        <taxon>Lachnospiraceae</taxon>
        <taxon>Bariatricus</taxon>
    </lineage>
</organism>
<keyword evidence="1" id="KW-0479">Metal-binding</keyword>
<evidence type="ECO:0000313" key="6">
    <source>
        <dbReference type="EMBL" id="MCB7385798.1"/>
    </source>
</evidence>
<keyword evidence="2" id="KW-0677">Repeat</keyword>
<accession>A0ABS8DBL5</accession>
<feature type="repeat" description="Cell wall-binding" evidence="4">
    <location>
        <begin position="242"/>
        <end position="261"/>
    </location>
</feature>
<evidence type="ECO:0000256" key="4">
    <source>
        <dbReference type="PROSITE-ProRule" id="PRU00591"/>
    </source>
</evidence>
<feature type="domain" description="NodB homology" evidence="5">
    <location>
        <begin position="293"/>
        <end position="466"/>
    </location>
</feature>
<proteinExistence type="predicted"/>
<feature type="repeat" description="Cell wall-binding" evidence="4">
    <location>
        <begin position="222"/>
        <end position="241"/>
    </location>
</feature>
<dbReference type="InterPro" id="IPR011330">
    <property type="entry name" value="Glyco_hydro/deAcase_b/a-brl"/>
</dbReference>
<dbReference type="CDD" id="cd10954">
    <property type="entry name" value="CE4_CtAXE_like"/>
    <property type="match status" value="1"/>
</dbReference>
<dbReference type="RefSeq" id="WP_066731721.1">
    <property type="nucleotide sequence ID" value="NZ_JAJCIQ010000001.1"/>
</dbReference>
<name>A0ABS8DBL5_9FIRM</name>
<protein>
    <submittedName>
        <fullName evidence="6">Polysaccharide deacetylase family protein</fullName>
    </submittedName>
</protein>
<reference evidence="6 7" key="1">
    <citation type="submission" date="2021-10" db="EMBL/GenBank/DDBJ databases">
        <title>Collection of gut derived symbiotic bacterial strains cultured from healthy donors.</title>
        <authorList>
            <person name="Lin H."/>
            <person name="Littmann E."/>
            <person name="Kohout C."/>
            <person name="Pamer E.G."/>
        </authorList>
    </citation>
    <scope>NUCLEOTIDE SEQUENCE [LARGE SCALE GENOMIC DNA]</scope>
    <source>
        <strain evidence="6 7">DFI.1.165</strain>
    </source>
</reference>
<evidence type="ECO:0000256" key="3">
    <source>
        <dbReference type="ARBA" id="ARBA00022801"/>
    </source>
</evidence>
<comment type="caution">
    <text evidence="6">The sequence shown here is derived from an EMBL/GenBank/DDBJ whole genome shotgun (WGS) entry which is preliminary data.</text>
</comment>
<evidence type="ECO:0000256" key="1">
    <source>
        <dbReference type="ARBA" id="ARBA00022723"/>
    </source>
</evidence>
<dbReference type="Gene3D" id="3.20.20.370">
    <property type="entry name" value="Glycoside hydrolase/deacetylase"/>
    <property type="match status" value="1"/>
</dbReference>
<keyword evidence="3" id="KW-0378">Hydrolase</keyword>
<dbReference type="Pfam" id="PF01473">
    <property type="entry name" value="Choline_bind_1"/>
    <property type="match status" value="1"/>
</dbReference>
<evidence type="ECO:0000313" key="7">
    <source>
        <dbReference type="Proteomes" id="UP001299546"/>
    </source>
</evidence>
<dbReference type="SUPFAM" id="SSF88713">
    <property type="entry name" value="Glycoside hydrolase/deacetylase"/>
    <property type="match status" value="1"/>
</dbReference>
<sequence length="491" mass="54931">MRREELARARARAVKRRRRRKKNQRNSISSGSLIGVFVVCFLSCLFLSHAAAAKESDELTVVLKAKDMSIVQGEEKPVFQAEAECKGDTSLKLEDESSYTVQDLIDELNKGIGFTLNCEADGTAEGEYPIKPELTSEMTTPLLSEWFGKVKIEVKEGTFTVKNQFGEWEGKKFKRWDGTYVTSDFITYHNKTYYFDENSEKVTGWQEINGSKYLFGKKGAAKTGWYEENKVKYYLDDDGKMHQGWLTLDDTKYYFDAEGRMVTGEQKIGFKKCVFAKDGKLESEESSIDPDKPMMALTFDDGPGPRTGELLDALKQYNAHATFFMLGQNVGQYGDVVKRMLDEGNELGNHSYNHPQLTKLDAAGVQAQMGDTNNLISNASGQPATVMRPPYGAINDNVKANVGMPMIMWSIDTLDWKTKNAQATIDHVMNNAGDGDIVLLHDIHTTSVDAAIALIPKLIDAGYQLVTVSELAEARGVTMENGGRYSEFWKE</sequence>
<dbReference type="Gene3D" id="2.10.270.10">
    <property type="entry name" value="Cholin Binding"/>
    <property type="match status" value="1"/>
</dbReference>
<dbReference type="Proteomes" id="UP001299546">
    <property type="component" value="Unassembled WGS sequence"/>
</dbReference>
<dbReference type="SUPFAM" id="SSF69360">
    <property type="entry name" value="Cell wall binding repeat"/>
    <property type="match status" value="1"/>
</dbReference>
<dbReference type="PANTHER" id="PTHR10587:SF133">
    <property type="entry name" value="CHITIN DEACETYLASE 1-RELATED"/>
    <property type="match status" value="1"/>
</dbReference>
<keyword evidence="7" id="KW-1185">Reference proteome</keyword>
<dbReference type="Pfam" id="PF01522">
    <property type="entry name" value="Polysacc_deac_1"/>
    <property type="match status" value="1"/>
</dbReference>
<evidence type="ECO:0000256" key="2">
    <source>
        <dbReference type="ARBA" id="ARBA00022737"/>
    </source>
</evidence>
<dbReference type="Pfam" id="PF19127">
    <property type="entry name" value="Choline_bind_3"/>
    <property type="match status" value="1"/>
</dbReference>
<dbReference type="PROSITE" id="PS51677">
    <property type="entry name" value="NODB"/>
    <property type="match status" value="1"/>
</dbReference>
<dbReference type="InterPro" id="IPR018337">
    <property type="entry name" value="Cell_wall/Cho-bd_repeat"/>
</dbReference>
<gene>
    <name evidence="6" type="ORF">LIZ65_00725</name>
</gene>
<dbReference type="InterPro" id="IPR050248">
    <property type="entry name" value="Polysacc_deacetylase_ArnD"/>
</dbReference>
<dbReference type="PROSITE" id="PS51170">
    <property type="entry name" value="CW"/>
    <property type="match status" value="2"/>
</dbReference>
<dbReference type="PANTHER" id="PTHR10587">
    <property type="entry name" value="GLYCOSYL TRANSFERASE-RELATED"/>
    <property type="match status" value="1"/>
</dbReference>
<evidence type="ECO:0000259" key="5">
    <source>
        <dbReference type="PROSITE" id="PS51677"/>
    </source>
</evidence>
<dbReference type="InterPro" id="IPR002509">
    <property type="entry name" value="NODB_dom"/>
</dbReference>
<dbReference type="EMBL" id="JAJCIS010000001">
    <property type="protein sequence ID" value="MCB7385798.1"/>
    <property type="molecule type" value="Genomic_DNA"/>
</dbReference>